<protein>
    <recommendedName>
        <fullName evidence="1">Essential protein Yae1 N-terminal domain-containing protein</fullName>
    </recommendedName>
</protein>
<accession>A0A0L7K1W2</accession>
<organism evidence="2 3">
    <name type="scientific">Operophtera brumata</name>
    <name type="common">Winter moth</name>
    <name type="synonym">Phalaena brumata</name>
    <dbReference type="NCBI Taxonomy" id="104452"/>
    <lineage>
        <taxon>Eukaryota</taxon>
        <taxon>Metazoa</taxon>
        <taxon>Ecdysozoa</taxon>
        <taxon>Arthropoda</taxon>
        <taxon>Hexapoda</taxon>
        <taxon>Insecta</taxon>
        <taxon>Pterygota</taxon>
        <taxon>Neoptera</taxon>
        <taxon>Endopterygota</taxon>
        <taxon>Lepidoptera</taxon>
        <taxon>Glossata</taxon>
        <taxon>Ditrysia</taxon>
        <taxon>Geometroidea</taxon>
        <taxon>Geometridae</taxon>
        <taxon>Larentiinae</taxon>
        <taxon>Operophtera</taxon>
    </lineage>
</organism>
<sequence length="122" mass="13976">MEEFFFQGENILCQMVFSDNHRPIIQRNTNIGFMDGASDGQKAVFQSSFDLGYKQGLDFGFELGLKKAMSLQQVSNIERHIRDTRKINCQVCLNILTLQQNVGNMHNIQQEKNNELLMASSE</sequence>
<proteinExistence type="predicted"/>
<dbReference type="EMBL" id="JTDY01017423">
    <property type="protein sequence ID" value="KOB51850.1"/>
    <property type="molecule type" value="Genomic_DNA"/>
</dbReference>
<dbReference type="Proteomes" id="UP000037510">
    <property type="component" value="Unassembled WGS sequence"/>
</dbReference>
<reference evidence="2 3" key="1">
    <citation type="journal article" date="2015" name="Genome Biol. Evol.">
        <title>The genome of winter moth (Operophtera brumata) provides a genomic perspective on sexual dimorphism and phenology.</title>
        <authorList>
            <person name="Derks M.F."/>
            <person name="Smit S."/>
            <person name="Salis L."/>
            <person name="Schijlen E."/>
            <person name="Bossers A."/>
            <person name="Mateman C."/>
            <person name="Pijl A.S."/>
            <person name="de Ridder D."/>
            <person name="Groenen M.A."/>
            <person name="Visser M.E."/>
            <person name="Megens H.J."/>
        </authorList>
    </citation>
    <scope>NUCLEOTIDE SEQUENCE [LARGE SCALE GENOMIC DNA]</scope>
    <source>
        <strain evidence="2">WM2013NL</strain>
        <tissue evidence="2">Head and thorax</tissue>
    </source>
</reference>
<evidence type="ECO:0000313" key="3">
    <source>
        <dbReference type="Proteomes" id="UP000037510"/>
    </source>
</evidence>
<dbReference type="InterPro" id="IPR019191">
    <property type="entry name" value="Essential_protein_Yae1_N"/>
</dbReference>
<name>A0A0L7K1W2_OPEBR</name>
<evidence type="ECO:0000313" key="2">
    <source>
        <dbReference type="EMBL" id="KOB51850.1"/>
    </source>
</evidence>
<dbReference type="Pfam" id="PF09811">
    <property type="entry name" value="Yae1_N"/>
    <property type="match status" value="1"/>
</dbReference>
<comment type="caution">
    <text evidence="2">The sequence shown here is derived from an EMBL/GenBank/DDBJ whole genome shotgun (WGS) entry which is preliminary data.</text>
</comment>
<feature type="domain" description="Essential protein Yae1 N-terminal" evidence="1">
    <location>
        <begin position="32"/>
        <end position="68"/>
    </location>
</feature>
<keyword evidence="3" id="KW-1185">Reference proteome</keyword>
<dbReference type="AlphaFoldDB" id="A0A0L7K1W2"/>
<gene>
    <name evidence="2" type="ORF">OBRU01_27040</name>
</gene>
<evidence type="ECO:0000259" key="1">
    <source>
        <dbReference type="Pfam" id="PF09811"/>
    </source>
</evidence>